<dbReference type="Pfam" id="PF00990">
    <property type="entry name" value="GGDEF"/>
    <property type="match status" value="1"/>
</dbReference>
<evidence type="ECO:0000313" key="4">
    <source>
        <dbReference type="Proteomes" id="UP000435138"/>
    </source>
</evidence>
<dbReference type="SUPFAM" id="SSF55073">
    <property type="entry name" value="Nucleotide cyclase"/>
    <property type="match status" value="1"/>
</dbReference>
<dbReference type="InterPro" id="IPR043128">
    <property type="entry name" value="Rev_trsase/Diguanyl_cyclase"/>
</dbReference>
<dbReference type="PROSITE" id="PS50883">
    <property type="entry name" value="EAL"/>
    <property type="match status" value="1"/>
</dbReference>
<sequence length="730" mass="79736">MTMQLQSQWFLRWVLPFCASLALCGLLLISLTWAAARTDEVAALRQRDLVTLTVAKLKVGVAHDQESATVWDDAVRNATSGNLEWIEANLGSWMHSYFGHDAALILRPDLSSLYQFSSDPDHAPTPGDFQKAYLPLAKMLQARLSVGDTEGTSDTILSIGEADLAYVGFRPAIVSVKPIVSDTGNLEQIPGQEMLHVAVRYLDGDLPAVIGREYEFADLEFAAKQPTGRNIAFVPLIARDGQVFGYFRWKPFRPGQHVLEATTPALMLAFIALFAGTSLAGGAIWRRSERLAASRAELRHQASHDALTGLANRGHFGEQLDRRLPNAQADELHCVLFVDLDRFKAVNDTFGHPVGDKLISSAATRMRDLLPNALIARIGGDEFTILLQGDDARNAEELARKLVHGLRMPFEIEVAHIVIGASVGVAFAAGSCDPVELTRQADIALYHAKAAGRNTYALFGEHMDELLRKRRALENDLRSAVETRIQFETFYQPVFAANSGALCSLEALARWNHPTLGYISPDQFIPLAEEIGLISDIGAFVLEDACRTLAELPDISVAVNASTLELESPGYALRVLTALAKWQVSPARLEIEMTETATADDRGELERTISMLRAAGVSFAIDDFGTGYSSFSRVQKIEVDRIKIDKSFVDEMHRSDSRALVVAMIDMARAKGLKITAEGVETVEQRAALESLGCDDLQGFLLSRPLPRQAVVALVTGAKQTLNVASSGTA</sequence>
<accession>A0A6A8A7G0</accession>
<dbReference type="Gene3D" id="3.30.70.270">
    <property type="match status" value="1"/>
</dbReference>
<dbReference type="NCBIfam" id="TIGR00254">
    <property type="entry name" value="GGDEF"/>
    <property type="match status" value="1"/>
</dbReference>
<dbReference type="SMART" id="SM00267">
    <property type="entry name" value="GGDEF"/>
    <property type="match status" value="1"/>
</dbReference>
<dbReference type="RefSeq" id="WP_153353327.1">
    <property type="nucleotide sequence ID" value="NZ_WIXI01000037.1"/>
</dbReference>
<dbReference type="Pfam" id="PF00563">
    <property type="entry name" value="EAL"/>
    <property type="match status" value="1"/>
</dbReference>
<dbReference type="Gene3D" id="3.20.20.450">
    <property type="entry name" value="EAL domain"/>
    <property type="match status" value="1"/>
</dbReference>
<evidence type="ECO:0000259" key="2">
    <source>
        <dbReference type="PROSITE" id="PS50887"/>
    </source>
</evidence>
<dbReference type="SMART" id="SM00052">
    <property type="entry name" value="EAL"/>
    <property type="match status" value="1"/>
</dbReference>
<dbReference type="InterPro" id="IPR001633">
    <property type="entry name" value="EAL_dom"/>
</dbReference>
<dbReference type="PROSITE" id="PS50887">
    <property type="entry name" value="GGDEF"/>
    <property type="match status" value="1"/>
</dbReference>
<dbReference type="InterPro" id="IPR035919">
    <property type="entry name" value="EAL_sf"/>
</dbReference>
<gene>
    <name evidence="3" type="ORF">GAO09_07065</name>
</gene>
<dbReference type="SUPFAM" id="SSF141868">
    <property type="entry name" value="EAL domain-like"/>
    <property type="match status" value="1"/>
</dbReference>
<dbReference type="InterPro" id="IPR029787">
    <property type="entry name" value="Nucleotide_cyclase"/>
</dbReference>
<dbReference type="CDD" id="cd01948">
    <property type="entry name" value="EAL"/>
    <property type="match status" value="1"/>
</dbReference>
<dbReference type="InterPro" id="IPR007892">
    <property type="entry name" value="CHASE4"/>
</dbReference>
<dbReference type="AlphaFoldDB" id="A0A6A8A7G0"/>
<name>A0A6A8A7G0_9HYPH</name>
<reference evidence="3 4" key="1">
    <citation type="submission" date="2019-11" db="EMBL/GenBank/DDBJ databases">
        <title>Genome analysis of Rhizobacterium cereale a novel genus and species isolated from maize roots in North Spain.</title>
        <authorList>
            <person name="Menendez E."/>
            <person name="Flores-Felix J.D."/>
            <person name="Ramirez-Bahena M.-H."/>
            <person name="Igual J.M."/>
            <person name="Garcia-Fraile P."/>
            <person name="Peix A."/>
            <person name="Velazquez E."/>
        </authorList>
    </citation>
    <scope>NUCLEOTIDE SEQUENCE [LARGE SCALE GENOMIC DNA]</scope>
    <source>
        <strain evidence="3 4">RZME27</strain>
    </source>
</reference>
<keyword evidence="4" id="KW-1185">Reference proteome</keyword>
<protein>
    <submittedName>
        <fullName evidence="3">EAL domain-containing protein</fullName>
    </submittedName>
</protein>
<dbReference type="InterPro" id="IPR000160">
    <property type="entry name" value="GGDEF_dom"/>
</dbReference>
<dbReference type="PANTHER" id="PTHR44757:SF2">
    <property type="entry name" value="BIOFILM ARCHITECTURE MAINTENANCE PROTEIN MBAA"/>
    <property type="match status" value="1"/>
</dbReference>
<dbReference type="InterPro" id="IPR052155">
    <property type="entry name" value="Biofilm_reg_signaling"/>
</dbReference>
<dbReference type="CDD" id="cd01949">
    <property type="entry name" value="GGDEF"/>
    <property type="match status" value="1"/>
</dbReference>
<comment type="caution">
    <text evidence="3">The sequence shown here is derived from an EMBL/GenBank/DDBJ whole genome shotgun (WGS) entry which is preliminary data.</text>
</comment>
<dbReference type="Pfam" id="PF05228">
    <property type="entry name" value="CHASE4"/>
    <property type="match status" value="1"/>
</dbReference>
<feature type="domain" description="EAL" evidence="1">
    <location>
        <begin position="470"/>
        <end position="719"/>
    </location>
</feature>
<dbReference type="Proteomes" id="UP000435138">
    <property type="component" value="Unassembled WGS sequence"/>
</dbReference>
<dbReference type="PANTHER" id="PTHR44757">
    <property type="entry name" value="DIGUANYLATE CYCLASE DGCP"/>
    <property type="match status" value="1"/>
</dbReference>
<feature type="domain" description="GGDEF" evidence="2">
    <location>
        <begin position="331"/>
        <end position="461"/>
    </location>
</feature>
<organism evidence="3 4">
    <name type="scientific">Endobacterium cereale</name>
    <dbReference type="NCBI Taxonomy" id="2663029"/>
    <lineage>
        <taxon>Bacteria</taxon>
        <taxon>Pseudomonadati</taxon>
        <taxon>Pseudomonadota</taxon>
        <taxon>Alphaproteobacteria</taxon>
        <taxon>Hyphomicrobiales</taxon>
        <taxon>Rhizobiaceae</taxon>
        <taxon>Endobacterium</taxon>
    </lineage>
</organism>
<evidence type="ECO:0000313" key="3">
    <source>
        <dbReference type="EMBL" id="MQY45818.1"/>
    </source>
</evidence>
<evidence type="ECO:0000259" key="1">
    <source>
        <dbReference type="PROSITE" id="PS50883"/>
    </source>
</evidence>
<dbReference type="EMBL" id="WIXI01000037">
    <property type="protein sequence ID" value="MQY45818.1"/>
    <property type="molecule type" value="Genomic_DNA"/>
</dbReference>
<proteinExistence type="predicted"/>